<name>L8JNZ9_9BACT</name>
<sequence>MFLLLIAFSSYAQKSEVREVAPFSEIGLSTAGVVYLTQGSTQKVELKGSSEILEKIETEVRGGKLIIKHEGTGWFNWSKNDDLEIYITINKIEGLSVSSSGKIIGQNKFKTDRLELSVSGSGKIEAQTDSDDLDISISGSGKIELGGTASAVEASISGSGKIRAENLKARSYKVRISGSGSCEVYAEESIDARISGSGSIYYKGEPKHINSSTSGSGRIKKM</sequence>
<accession>L8JNZ9</accession>
<dbReference type="eggNOG" id="COG3595">
    <property type="taxonomic scope" value="Bacteria"/>
</dbReference>
<proteinExistence type="predicted"/>
<dbReference type="InterPro" id="IPR021255">
    <property type="entry name" value="DUF2807"/>
</dbReference>
<evidence type="ECO:0000313" key="2">
    <source>
        <dbReference type="EMBL" id="ELR69107.1"/>
    </source>
</evidence>
<evidence type="ECO:0000259" key="1">
    <source>
        <dbReference type="Pfam" id="PF10988"/>
    </source>
</evidence>
<feature type="domain" description="Putative auto-transporter adhesin head GIN" evidence="1">
    <location>
        <begin position="22"/>
        <end position="206"/>
    </location>
</feature>
<dbReference type="AlphaFoldDB" id="L8JNZ9"/>
<organism evidence="2 3">
    <name type="scientific">Fulvivirga imtechensis AK7</name>
    <dbReference type="NCBI Taxonomy" id="1237149"/>
    <lineage>
        <taxon>Bacteria</taxon>
        <taxon>Pseudomonadati</taxon>
        <taxon>Bacteroidota</taxon>
        <taxon>Cytophagia</taxon>
        <taxon>Cytophagales</taxon>
        <taxon>Fulvivirgaceae</taxon>
        <taxon>Fulvivirga</taxon>
    </lineage>
</organism>
<comment type="caution">
    <text evidence="2">The sequence shown here is derived from an EMBL/GenBank/DDBJ whole genome shotgun (WGS) entry which is preliminary data.</text>
</comment>
<dbReference type="PATRIC" id="fig|1237149.3.peg.4877"/>
<dbReference type="PANTHER" id="PTHR39200:SF1">
    <property type="entry name" value="AUTO-TRANSPORTER ADHESIN HEAD GIN DOMAIN-CONTAINING PROTEIN-RELATED"/>
    <property type="match status" value="1"/>
</dbReference>
<gene>
    <name evidence="2" type="ORF">C900_05496</name>
</gene>
<dbReference type="PANTHER" id="PTHR39200">
    <property type="entry name" value="HYPOTHETICAL EXPORTED PROTEIN"/>
    <property type="match status" value="1"/>
</dbReference>
<dbReference type="EMBL" id="AMZN01000084">
    <property type="protein sequence ID" value="ELR69107.1"/>
    <property type="molecule type" value="Genomic_DNA"/>
</dbReference>
<dbReference type="Gene3D" id="2.160.20.120">
    <property type="match status" value="1"/>
</dbReference>
<dbReference type="STRING" id="1237149.C900_05496"/>
<evidence type="ECO:0000313" key="3">
    <source>
        <dbReference type="Proteomes" id="UP000011135"/>
    </source>
</evidence>
<protein>
    <recommendedName>
        <fullName evidence="1">Putative auto-transporter adhesin head GIN domain-containing protein</fullName>
    </recommendedName>
</protein>
<reference evidence="2 3" key="1">
    <citation type="submission" date="2012-12" db="EMBL/GenBank/DDBJ databases">
        <title>Genome assembly of Fulvivirga imtechensis AK7.</title>
        <authorList>
            <person name="Nupur N."/>
            <person name="Khatri I."/>
            <person name="Kumar R."/>
            <person name="Subramanian S."/>
            <person name="Pinnaka A."/>
        </authorList>
    </citation>
    <scope>NUCLEOTIDE SEQUENCE [LARGE SCALE GENOMIC DNA]</scope>
    <source>
        <strain evidence="2 3">AK7</strain>
    </source>
</reference>
<dbReference type="Proteomes" id="UP000011135">
    <property type="component" value="Unassembled WGS sequence"/>
</dbReference>
<dbReference type="Pfam" id="PF10988">
    <property type="entry name" value="DUF2807"/>
    <property type="match status" value="1"/>
</dbReference>
<keyword evidence="3" id="KW-1185">Reference proteome</keyword>